<dbReference type="AlphaFoldDB" id="A0AAE0DWH3"/>
<dbReference type="PANTHER" id="PTHR48435">
    <property type="entry name" value="POLYPROTEIN"/>
    <property type="match status" value="1"/>
</dbReference>
<protein>
    <submittedName>
        <fullName evidence="1">Uncharacterized protein</fullName>
    </submittedName>
</protein>
<gene>
    <name evidence="1" type="ORF">Dsin_024721</name>
</gene>
<sequence>MSGRYHILGGINDESLKHVYVKSLPTELQEELQRRIDTSGRPFNDITLGEIHMFTLDVLDKLCATQKIFSKMLREGNRYEGQCKQPSLHINCKDKDQCFCKPKKKHHFRPFKSRSGPQVPIQILLEKFSKPIDVIAYFDTGSHTTMMNPNTLHLDSWKHHTRYFKAANGKIFTTNLISKSKIGIKFFPSYTIWTQVLGTSLPDKDILIG</sequence>
<reference evidence="1" key="1">
    <citation type="journal article" date="2023" name="Plant J.">
        <title>Genome sequences and population genomics provide insights into the demographic history, inbreeding, and mutation load of two 'living fossil' tree species of Dipteronia.</title>
        <authorList>
            <person name="Feng Y."/>
            <person name="Comes H.P."/>
            <person name="Chen J."/>
            <person name="Zhu S."/>
            <person name="Lu R."/>
            <person name="Zhang X."/>
            <person name="Li P."/>
            <person name="Qiu J."/>
            <person name="Olsen K.M."/>
            <person name="Qiu Y."/>
        </authorList>
    </citation>
    <scope>NUCLEOTIDE SEQUENCE</scope>
    <source>
        <strain evidence="1">NBL</strain>
    </source>
</reference>
<name>A0AAE0DWH3_9ROSI</name>
<dbReference type="EMBL" id="JANJYJ010000008">
    <property type="protein sequence ID" value="KAK3193411.1"/>
    <property type="molecule type" value="Genomic_DNA"/>
</dbReference>
<evidence type="ECO:0000313" key="1">
    <source>
        <dbReference type="EMBL" id="KAK3193411.1"/>
    </source>
</evidence>
<organism evidence="1 2">
    <name type="scientific">Dipteronia sinensis</name>
    <dbReference type="NCBI Taxonomy" id="43782"/>
    <lineage>
        <taxon>Eukaryota</taxon>
        <taxon>Viridiplantae</taxon>
        <taxon>Streptophyta</taxon>
        <taxon>Embryophyta</taxon>
        <taxon>Tracheophyta</taxon>
        <taxon>Spermatophyta</taxon>
        <taxon>Magnoliopsida</taxon>
        <taxon>eudicotyledons</taxon>
        <taxon>Gunneridae</taxon>
        <taxon>Pentapetalae</taxon>
        <taxon>rosids</taxon>
        <taxon>malvids</taxon>
        <taxon>Sapindales</taxon>
        <taxon>Sapindaceae</taxon>
        <taxon>Hippocastanoideae</taxon>
        <taxon>Acereae</taxon>
        <taxon>Dipteronia</taxon>
    </lineage>
</organism>
<accession>A0AAE0DWH3</accession>
<dbReference type="InterPro" id="IPR053098">
    <property type="entry name" value="Petuviruses_polyprotein"/>
</dbReference>
<dbReference type="PANTHER" id="PTHR48435:SF1">
    <property type="entry name" value="POLYPROTEIN"/>
    <property type="match status" value="1"/>
</dbReference>
<evidence type="ECO:0000313" key="2">
    <source>
        <dbReference type="Proteomes" id="UP001281410"/>
    </source>
</evidence>
<keyword evidence="2" id="KW-1185">Reference proteome</keyword>
<dbReference type="Proteomes" id="UP001281410">
    <property type="component" value="Unassembled WGS sequence"/>
</dbReference>
<comment type="caution">
    <text evidence="1">The sequence shown here is derived from an EMBL/GenBank/DDBJ whole genome shotgun (WGS) entry which is preliminary data.</text>
</comment>
<proteinExistence type="predicted"/>